<evidence type="ECO:0000313" key="2">
    <source>
        <dbReference type="EMBL" id="MBN1574756.1"/>
    </source>
</evidence>
<dbReference type="GO" id="GO:0016757">
    <property type="term" value="F:glycosyltransferase activity"/>
    <property type="evidence" value="ECO:0007669"/>
    <property type="project" value="InterPro"/>
</dbReference>
<gene>
    <name evidence="2" type="ORF">JW984_16290</name>
</gene>
<dbReference type="Proteomes" id="UP000809273">
    <property type="component" value="Unassembled WGS sequence"/>
</dbReference>
<accession>A0A9D8PP97</accession>
<sequence>MDSKDPVGSFTQRWAEVLAEKVDFLYFICLEAYDVTVRSKNFKHFSLGKEKGYGRVRLLFNYYRLLFKLMGKVDGFFGHMNSLYSILAVPVAYIYGVKVISWVAHMNINNTIRLNSYLSNVMVTASEESLNIDSRKKRVLGHGIDVVKFSRDSKIKRRKRIVTIGRVTSVKDNETLIRSIHLIADTLRERDWKLEVIGSSPTPESKEYREKLLKLADGLKISDLVDFLPEVSNDQVPGILNGSSVFVNMQSKGGAGKAVLESLATETITVLCTDTFNDHLGEELTEYLIYKPGDPKDLAEKLKNLIELMELDENKAVEIGRDLRDIVVKHHNLDTLMEKILSLY</sequence>
<dbReference type="InterPro" id="IPR001296">
    <property type="entry name" value="Glyco_trans_1"/>
</dbReference>
<proteinExistence type="predicted"/>
<dbReference type="Pfam" id="PF00534">
    <property type="entry name" value="Glycos_transf_1"/>
    <property type="match status" value="1"/>
</dbReference>
<name>A0A9D8PP97_9DELT</name>
<dbReference type="CDD" id="cd03801">
    <property type="entry name" value="GT4_PimA-like"/>
    <property type="match status" value="1"/>
</dbReference>
<dbReference type="EMBL" id="JAFGIX010000087">
    <property type="protein sequence ID" value="MBN1574756.1"/>
    <property type="molecule type" value="Genomic_DNA"/>
</dbReference>
<dbReference type="PANTHER" id="PTHR12526">
    <property type="entry name" value="GLYCOSYLTRANSFERASE"/>
    <property type="match status" value="1"/>
</dbReference>
<evidence type="ECO:0000259" key="1">
    <source>
        <dbReference type="Pfam" id="PF00534"/>
    </source>
</evidence>
<dbReference type="SUPFAM" id="SSF53756">
    <property type="entry name" value="UDP-Glycosyltransferase/glycogen phosphorylase"/>
    <property type="match status" value="1"/>
</dbReference>
<dbReference type="PANTHER" id="PTHR12526:SF630">
    <property type="entry name" value="GLYCOSYLTRANSFERASE"/>
    <property type="match status" value="1"/>
</dbReference>
<organism evidence="2 3">
    <name type="scientific">Candidatus Zymogenus saltonus</name>
    <dbReference type="NCBI Taxonomy" id="2844893"/>
    <lineage>
        <taxon>Bacteria</taxon>
        <taxon>Deltaproteobacteria</taxon>
        <taxon>Candidatus Zymogenia</taxon>
        <taxon>Candidatus Zymogeniales</taxon>
        <taxon>Candidatus Zymogenaceae</taxon>
        <taxon>Candidatus Zymogenus</taxon>
    </lineage>
</organism>
<dbReference type="AlphaFoldDB" id="A0A9D8PP97"/>
<protein>
    <submittedName>
        <fullName evidence="2">Glycosyltransferase family 4 protein</fullName>
    </submittedName>
</protein>
<evidence type="ECO:0000313" key="3">
    <source>
        <dbReference type="Proteomes" id="UP000809273"/>
    </source>
</evidence>
<comment type="caution">
    <text evidence="2">The sequence shown here is derived from an EMBL/GenBank/DDBJ whole genome shotgun (WGS) entry which is preliminary data.</text>
</comment>
<reference evidence="2" key="1">
    <citation type="journal article" date="2021" name="Environ. Microbiol.">
        <title>Genomic characterization of three novel Desulfobacterota classes expand the metabolic and phylogenetic diversity of the phylum.</title>
        <authorList>
            <person name="Murphy C.L."/>
            <person name="Biggerstaff J."/>
            <person name="Eichhorn A."/>
            <person name="Ewing E."/>
            <person name="Shahan R."/>
            <person name="Soriano D."/>
            <person name="Stewart S."/>
            <person name="VanMol K."/>
            <person name="Walker R."/>
            <person name="Walters P."/>
            <person name="Elshahed M.S."/>
            <person name="Youssef N.H."/>
        </authorList>
    </citation>
    <scope>NUCLEOTIDE SEQUENCE</scope>
    <source>
        <strain evidence="2">Zod_Metabat.24</strain>
    </source>
</reference>
<dbReference type="Gene3D" id="3.40.50.2000">
    <property type="entry name" value="Glycogen Phosphorylase B"/>
    <property type="match status" value="1"/>
</dbReference>
<feature type="domain" description="Glycosyl transferase family 1" evidence="1">
    <location>
        <begin position="153"/>
        <end position="313"/>
    </location>
</feature>
<reference evidence="2" key="2">
    <citation type="submission" date="2021-01" db="EMBL/GenBank/DDBJ databases">
        <authorList>
            <person name="Hahn C.R."/>
            <person name="Youssef N.H."/>
            <person name="Elshahed M."/>
        </authorList>
    </citation>
    <scope>NUCLEOTIDE SEQUENCE</scope>
    <source>
        <strain evidence="2">Zod_Metabat.24</strain>
    </source>
</reference>